<feature type="domain" description="Putative peptidase" evidence="1">
    <location>
        <begin position="163"/>
        <end position="381"/>
    </location>
</feature>
<dbReference type="EMBL" id="JAKWBI020000238">
    <property type="protein sequence ID" value="KAJ2898264.1"/>
    <property type="molecule type" value="Genomic_DNA"/>
</dbReference>
<dbReference type="CDD" id="cd11307">
    <property type="entry name" value="M35_Asp_f2_like"/>
    <property type="match status" value="1"/>
</dbReference>
<reference evidence="2" key="1">
    <citation type="submission" date="2022-07" db="EMBL/GenBank/DDBJ databases">
        <title>Draft genome sequence of Zalerion maritima ATCC 34329, a (micro)plastics degrading marine fungus.</title>
        <authorList>
            <person name="Paco A."/>
            <person name="Goncalves M.F.M."/>
            <person name="Rocha-Santos T.A.P."/>
            <person name="Alves A."/>
        </authorList>
    </citation>
    <scope>NUCLEOTIDE SEQUENCE</scope>
    <source>
        <strain evidence="2">ATCC 34329</strain>
    </source>
</reference>
<comment type="caution">
    <text evidence="2">The sequence shown here is derived from an EMBL/GenBank/DDBJ whole genome shotgun (WGS) entry which is preliminary data.</text>
</comment>
<dbReference type="Pfam" id="PF13933">
    <property type="entry name" value="HRXXH"/>
    <property type="match status" value="1"/>
</dbReference>
<evidence type="ECO:0000313" key="2">
    <source>
        <dbReference type="EMBL" id="KAJ2898264.1"/>
    </source>
</evidence>
<evidence type="ECO:0000313" key="3">
    <source>
        <dbReference type="Proteomes" id="UP001201980"/>
    </source>
</evidence>
<dbReference type="Gene3D" id="3.40.390.10">
    <property type="entry name" value="Collagenase (Catalytic Domain)"/>
    <property type="match status" value="1"/>
</dbReference>
<dbReference type="GO" id="GO:0008270">
    <property type="term" value="F:zinc ion binding"/>
    <property type="evidence" value="ECO:0007669"/>
    <property type="project" value="TreeGrafter"/>
</dbReference>
<proteinExistence type="predicted"/>
<dbReference type="PANTHER" id="PTHR39399:SF1">
    <property type="entry name" value="PROTEIN ZPS1"/>
    <property type="match status" value="1"/>
</dbReference>
<dbReference type="SUPFAM" id="SSF55486">
    <property type="entry name" value="Metalloproteases ('zincins'), catalytic domain"/>
    <property type="match status" value="1"/>
</dbReference>
<dbReference type="PANTHER" id="PTHR39399">
    <property type="entry name" value="PROTEIN ZPS1"/>
    <property type="match status" value="1"/>
</dbReference>
<dbReference type="InterPro" id="IPR039124">
    <property type="entry name" value="PRA1-like"/>
</dbReference>
<dbReference type="GO" id="GO:0005178">
    <property type="term" value="F:integrin binding"/>
    <property type="evidence" value="ECO:0007669"/>
    <property type="project" value="TreeGrafter"/>
</dbReference>
<sequence>MTSLGLDCFWGSALKIEVDVSQDKRVEEGFDIMKACLAENLEVGTMLGTPYQIARFLDRFAADEERAGFHCVIIILELEKMAGGALEYGGCLDVATSIKRDGHDMLFDRLQKKRIRKLPYHSFRRSSILAFRTRAKLKMKPTTILSVLGLVVGAAASPITTLSTRGDSTTNGTTAYEETTFPIHPSCNITLHRQLSRALEETVDLATVARDHLLRHGNESSFFQRHFGNTSTSTPIGWYQRVISADRGEMLFRCDDPDENCATQEGWAGHWRGANATQETVICPLSFSSRLYLSSVCGLGYSVANSALNTYWATDLLHRVFHVPQISEGVVSHYAEDYAEVLELARTEPEKSVIDSEALQYFAIDVYAFDVAAPGVGCSGELEDE</sequence>
<evidence type="ECO:0000259" key="1">
    <source>
        <dbReference type="Pfam" id="PF13933"/>
    </source>
</evidence>
<protein>
    <submittedName>
        <fullName evidence="2">Zincin</fullName>
    </submittedName>
</protein>
<dbReference type="GO" id="GO:0008237">
    <property type="term" value="F:metallopeptidase activity"/>
    <property type="evidence" value="ECO:0007669"/>
    <property type="project" value="InterPro"/>
</dbReference>
<gene>
    <name evidence="2" type="ORF">MKZ38_004032</name>
</gene>
<dbReference type="InterPro" id="IPR024079">
    <property type="entry name" value="MetalloPept_cat_dom_sf"/>
</dbReference>
<accession>A0AAD5RN12</accession>
<keyword evidence="3" id="KW-1185">Reference proteome</keyword>
<dbReference type="GO" id="GO:0009277">
    <property type="term" value="C:fungal-type cell wall"/>
    <property type="evidence" value="ECO:0007669"/>
    <property type="project" value="TreeGrafter"/>
</dbReference>
<dbReference type="GO" id="GO:0005576">
    <property type="term" value="C:extracellular region"/>
    <property type="evidence" value="ECO:0007669"/>
    <property type="project" value="TreeGrafter"/>
</dbReference>
<organism evidence="2 3">
    <name type="scientific">Zalerion maritima</name>
    <dbReference type="NCBI Taxonomy" id="339359"/>
    <lineage>
        <taxon>Eukaryota</taxon>
        <taxon>Fungi</taxon>
        <taxon>Dikarya</taxon>
        <taxon>Ascomycota</taxon>
        <taxon>Pezizomycotina</taxon>
        <taxon>Sordariomycetes</taxon>
        <taxon>Lulworthiomycetidae</taxon>
        <taxon>Lulworthiales</taxon>
        <taxon>Lulworthiaceae</taxon>
        <taxon>Zalerion</taxon>
    </lineage>
</organism>
<name>A0AAD5RN12_9PEZI</name>
<dbReference type="InterPro" id="IPR029482">
    <property type="entry name" value="HRXXH"/>
</dbReference>
<dbReference type="AlphaFoldDB" id="A0AAD5RN12"/>
<dbReference type="GO" id="GO:0009986">
    <property type="term" value="C:cell surface"/>
    <property type="evidence" value="ECO:0007669"/>
    <property type="project" value="TreeGrafter"/>
</dbReference>
<dbReference type="Proteomes" id="UP001201980">
    <property type="component" value="Unassembled WGS sequence"/>
</dbReference>